<dbReference type="Gene3D" id="1.25.40.20">
    <property type="entry name" value="Ankyrin repeat-containing domain"/>
    <property type="match status" value="1"/>
</dbReference>
<organism evidence="2 3">
    <name type="scientific">Cafeteria roenbergensis</name>
    <name type="common">Marine flagellate</name>
    <dbReference type="NCBI Taxonomy" id="33653"/>
    <lineage>
        <taxon>Eukaryota</taxon>
        <taxon>Sar</taxon>
        <taxon>Stramenopiles</taxon>
        <taxon>Bigyra</taxon>
        <taxon>Opalozoa</taxon>
        <taxon>Bicosoecida</taxon>
        <taxon>Cafeteriaceae</taxon>
        <taxon>Cafeteria</taxon>
    </lineage>
</organism>
<gene>
    <name evidence="2" type="ORF">FNF31_07159</name>
</gene>
<accession>A0A5A8C9K0</accession>
<proteinExistence type="predicted"/>
<dbReference type="InterPro" id="IPR036770">
    <property type="entry name" value="Ankyrin_rpt-contain_sf"/>
</dbReference>
<comment type="caution">
    <text evidence="2">The sequence shown here is derived from an EMBL/GenBank/DDBJ whole genome shotgun (WGS) entry which is preliminary data.</text>
</comment>
<evidence type="ECO:0000313" key="2">
    <source>
        <dbReference type="EMBL" id="KAA0149782.1"/>
    </source>
</evidence>
<evidence type="ECO:0000313" key="3">
    <source>
        <dbReference type="Proteomes" id="UP000325113"/>
    </source>
</evidence>
<dbReference type="EMBL" id="VLTM01000131">
    <property type="protein sequence ID" value="KAA0149782.1"/>
    <property type="molecule type" value="Genomic_DNA"/>
</dbReference>
<dbReference type="AlphaFoldDB" id="A0A5A8C9K0"/>
<reference evidence="2 3" key="1">
    <citation type="submission" date="2019-07" db="EMBL/GenBank/DDBJ databases">
        <title>Genomes of Cafeteria roenbergensis.</title>
        <authorList>
            <person name="Fischer M.G."/>
            <person name="Hackl T."/>
            <person name="Roman M."/>
        </authorList>
    </citation>
    <scope>NUCLEOTIDE SEQUENCE [LARGE SCALE GENOMIC DNA]</scope>
    <source>
        <strain evidence="2 3">Cflag</strain>
    </source>
</reference>
<evidence type="ECO:0000256" key="1">
    <source>
        <dbReference type="PROSITE-ProRule" id="PRU00023"/>
    </source>
</evidence>
<dbReference type="Proteomes" id="UP000325113">
    <property type="component" value="Unassembled WGS sequence"/>
</dbReference>
<sequence length="153" mass="15979">MGGFVVALVWHPSGHTALSLAAKNKRRDIVIALLRAGASLKQEAAAGKSVERWIKDSFGEDEAWRLLEHALLARATAAEAAKLALEATLARERESAAAALETATAAAARERESAAAALEAATAAAARDRESAAATLRRLTERIAALEATAEAI</sequence>
<name>A0A5A8C9K0_CAFRO</name>
<keyword evidence="1" id="KW-0040">ANK repeat</keyword>
<feature type="repeat" description="ANK" evidence="1">
    <location>
        <begin position="13"/>
        <end position="45"/>
    </location>
</feature>
<dbReference type="PROSITE" id="PS50088">
    <property type="entry name" value="ANK_REPEAT"/>
    <property type="match status" value="1"/>
</dbReference>
<dbReference type="InterPro" id="IPR002110">
    <property type="entry name" value="Ankyrin_rpt"/>
</dbReference>
<dbReference type="PROSITE" id="PS50297">
    <property type="entry name" value="ANK_REP_REGION"/>
    <property type="match status" value="1"/>
</dbReference>
<protein>
    <submittedName>
        <fullName evidence="2">Uncharacterized protein</fullName>
    </submittedName>
</protein>